<name>A0A0D9YCQ2_9ORYZ</name>
<evidence type="ECO:0000313" key="1">
    <source>
        <dbReference type="EnsemblPlants" id="OGLUM01G29170.6"/>
    </source>
</evidence>
<keyword evidence="2" id="KW-1185">Reference proteome</keyword>
<reference evidence="1" key="1">
    <citation type="submission" date="2013-08" db="EMBL/GenBank/DDBJ databases">
        <title>Oryza genome evolution.</title>
        <authorList>
            <person name="Wing R.A."/>
            <person name="Panaud O."/>
            <person name="Oliveira A.C."/>
        </authorList>
    </citation>
    <scope>NUCLEOTIDE SEQUENCE</scope>
</reference>
<dbReference type="AlphaFoldDB" id="A0A0D9YCQ2"/>
<evidence type="ECO:0000313" key="2">
    <source>
        <dbReference type="Proteomes" id="UP000026961"/>
    </source>
</evidence>
<dbReference type="HOGENOM" id="CLU_2907741_0_0_1"/>
<dbReference type="EnsemblPlants" id="OGLUM01G29170.6">
    <property type="protein sequence ID" value="OGLUM01G29170.6"/>
    <property type="gene ID" value="OGLUM01G29170"/>
</dbReference>
<proteinExistence type="predicted"/>
<reference evidence="1" key="2">
    <citation type="submission" date="2015-04" db="UniProtKB">
        <authorList>
            <consortium name="EnsemblPlants"/>
        </authorList>
    </citation>
    <scope>IDENTIFICATION</scope>
</reference>
<protein>
    <submittedName>
        <fullName evidence="1">Uncharacterized protein</fullName>
    </submittedName>
</protein>
<organism evidence="1">
    <name type="scientific">Oryza glumipatula</name>
    <dbReference type="NCBI Taxonomy" id="40148"/>
    <lineage>
        <taxon>Eukaryota</taxon>
        <taxon>Viridiplantae</taxon>
        <taxon>Streptophyta</taxon>
        <taxon>Embryophyta</taxon>
        <taxon>Tracheophyta</taxon>
        <taxon>Spermatophyta</taxon>
        <taxon>Magnoliopsida</taxon>
        <taxon>Liliopsida</taxon>
        <taxon>Poales</taxon>
        <taxon>Poaceae</taxon>
        <taxon>BOP clade</taxon>
        <taxon>Oryzoideae</taxon>
        <taxon>Oryzeae</taxon>
        <taxon>Oryzinae</taxon>
        <taxon>Oryza</taxon>
    </lineage>
</organism>
<reference evidence="1" key="3">
    <citation type="submission" date="2018-05" db="EMBL/GenBank/DDBJ databases">
        <title>OgluRS3 (Oryza glumaepatula Reference Sequence Version 3).</title>
        <authorList>
            <person name="Zhang J."/>
            <person name="Kudrna D."/>
            <person name="Lee S."/>
            <person name="Talag J."/>
            <person name="Welchert J."/>
            <person name="Wing R.A."/>
        </authorList>
    </citation>
    <scope>NUCLEOTIDE SEQUENCE [LARGE SCALE GENOMIC DNA]</scope>
</reference>
<accession>A0A0D9YCQ2</accession>
<sequence>MARSDDEFGGHGSPPPVVQRAATVLEDIHSNKHIRRMVWEKLAAKDTRFGRRRGAGWRRRTE</sequence>
<dbReference type="Gramene" id="OGLUM01G29170.6">
    <property type="protein sequence ID" value="OGLUM01G29170.6"/>
    <property type="gene ID" value="OGLUM01G29170"/>
</dbReference>
<dbReference type="Proteomes" id="UP000026961">
    <property type="component" value="Chromosome 1"/>
</dbReference>